<keyword evidence="5 8" id="KW-0093">Biotin biosynthesis</keyword>
<dbReference type="PANTHER" id="PTHR13693">
    <property type="entry name" value="CLASS II AMINOTRANSFERASE/8-AMINO-7-OXONONANOATE SYNTHASE"/>
    <property type="match status" value="1"/>
</dbReference>
<evidence type="ECO:0000256" key="9">
    <source>
        <dbReference type="PIRSR" id="PIRSR604723-51"/>
    </source>
</evidence>
<organism evidence="12 13">
    <name type="scientific">Pseudomonas soli</name>
    <dbReference type="NCBI Taxonomy" id="1306993"/>
    <lineage>
        <taxon>Bacteria</taxon>
        <taxon>Pseudomonadati</taxon>
        <taxon>Pseudomonadota</taxon>
        <taxon>Gammaproteobacteria</taxon>
        <taxon>Pseudomonadales</taxon>
        <taxon>Pseudomonadaceae</taxon>
        <taxon>Pseudomonas</taxon>
    </lineage>
</organism>
<keyword evidence="4 8" id="KW-0808">Transferase</keyword>
<dbReference type="AlphaFoldDB" id="A0A1H9M910"/>
<feature type="binding site" evidence="8">
    <location>
        <position position="131"/>
    </location>
    <ligand>
        <name>substrate</name>
    </ligand>
</feature>
<gene>
    <name evidence="8 11" type="primary">bioF</name>
    <name evidence="12" type="ORF">SAMN05216230_106123</name>
    <name evidence="11" type="ORF">V0R55_08985</name>
</gene>
<dbReference type="PANTHER" id="PTHR13693:SF100">
    <property type="entry name" value="8-AMINO-7-OXONONANOATE SYNTHASE"/>
    <property type="match status" value="1"/>
</dbReference>
<feature type="binding site" evidence="8">
    <location>
        <position position="204"/>
    </location>
    <ligand>
        <name>pyridoxal 5'-phosphate</name>
        <dbReference type="ChEBI" id="CHEBI:597326"/>
    </ligand>
</feature>
<feature type="binding site" evidence="8">
    <location>
        <begin position="106"/>
        <end position="107"/>
    </location>
    <ligand>
        <name>pyridoxal 5'-phosphate</name>
        <dbReference type="ChEBI" id="CHEBI:597326"/>
    </ligand>
</feature>
<dbReference type="Pfam" id="PF00155">
    <property type="entry name" value="Aminotran_1_2"/>
    <property type="match status" value="1"/>
</dbReference>
<comment type="function">
    <text evidence="8">Catalyzes the decarboxylative condensation of pimeloyl-[acyl-carrier protein] and L-alanine to produce 8-amino-7-oxononanoate (AON), [acyl-carrier protein], and carbon dioxide.</text>
</comment>
<dbReference type="NCBIfam" id="TIGR00858">
    <property type="entry name" value="bioF"/>
    <property type="match status" value="1"/>
</dbReference>
<comment type="catalytic activity">
    <reaction evidence="7 8">
        <text>6-carboxyhexanoyl-[ACP] + L-alanine + H(+) = (8S)-8-amino-7-oxononanoate + holo-[ACP] + CO2</text>
        <dbReference type="Rhea" id="RHEA:42288"/>
        <dbReference type="Rhea" id="RHEA-COMP:9685"/>
        <dbReference type="Rhea" id="RHEA-COMP:9955"/>
        <dbReference type="ChEBI" id="CHEBI:15378"/>
        <dbReference type="ChEBI" id="CHEBI:16526"/>
        <dbReference type="ChEBI" id="CHEBI:57972"/>
        <dbReference type="ChEBI" id="CHEBI:64479"/>
        <dbReference type="ChEBI" id="CHEBI:78846"/>
        <dbReference type="ChEBI" id="CHEBI:149468"/>
        <dbReference type="EC" id="2.3.1.47"/>
    </reaction>
</comment>
<feature type="modified residue" description="N6-(pyridoxal phosphate)lysine" evidence="8 9">
    <location>
        <position position="236"/>
    </location>
</feature>
<evidence type="ECO:0000256" key="3">
    <source>
        <dbReference type="ARBA" id="ARBA00011738"/>
    </source>
</evidence>
<dbReference type="GO" id="GO:0030170">
    <property type="term" value="F:pyridoxal phosphate binding"/>
    <property type="evidence" value="ECO:0007669"/>
    <property type="project" value="UniProtKB-UniRule"/>
</dbReference>
<feature type="binding site" evidence="8">
    <location>
        <position position="350"/>
    </location>
    <ligand>
        <name>substrate</name>
    </ligand>
</feature>
<proteinExistence type="inferred from homology"/>
<dbReference type="InterPro" id="IPR050087">
    <property type="entry name" value="AON_synthase_class-II"/>
</dbReference>
<evidence type="ECO:0000256" key="5">
    <source>
        <dbReference type="ARBA" id="ARBA00022756"/>
    </source>
</evidence>
<dbReference type="EMBL" id="FOEQ01000006">
    <property type="protein sequence ID" value="SER20154.1"/>
    <property type="molecule type" value="Genomic_DNA"/>
</dbReference>
<comment type="similarity">
    <text evidence="8">Belongs to the class-II pyridoxal-phosphate-dependent aminotransferase family. BioF subfamily.</text>
</comment>
<dbReference type="RefSeq" id="WP_094011530.1">
    <property type="nucleotide sequence ID" value="NZ_CATKPM010000001.1"/>
</dbReference>
<keyword evidence="11" id="KW-0012">Acyltransferase</keyword>
<sequence>MAFDLAARLAERRAADLYRQRPLLESPQGPQVVVDGQPLLAFCSNDYLGLANHPEVIKAWRDGAERWGVGGGASHLVIGHSTPHHAVEEALAELTGRPRALLFSTGYMANLGAITALVGQGDTVLQDRLNHASLLDGGLLSGARFSRYLHNDPASLASRLEKATGNTLVVTDGVFSMDGDCADLPALANAACSRDAWLMVDDAHGFGTLGVNGGGLVEHFGLGVDDVPVLIGTLGKACGTAGAFVAGSEDLIEALVQFARPYIYTTSQPPALACATLKALELLRRERWRREHLAALVRQFRAGAEAIGLTLMDSHTAIQPILIGDAGRALALSRLLRERGLLVTAIRPPTVPAGSARLRVTLSAAHSEAQVQLLLNALAECYPQLESADA</sequence>
<evidence type="ECO:0000256" key="7">
    <source>
        <dbReference type="ARBA" id="ARBA00047715"/>
    </source>
</evidence>
<dbReference type="InterPro" id="IPR015424">
    <property type="entry name" value="PyrdxlP-dep_Trfase"/>
</dbReference>
<dbReference type="GO" id="GO:0009102">
    <property type="term" value="P:biotin biosynthetic process"/>
    <property type="evidence" value="ECO:0007669"/>
    <property type="project" value="UniProtKB-UniRule"/>
</dbReference>
<protein>
    <recommendedName>
        <fullName evidence="8">8-amino-7-oxononanoate synthase</fullName>
        <shortName evidence="8">AONS</shortName>
        <ecNumber evidence="8">2.3.1.47</ecNumber>
    </recommendedName>
    <alternativeName>
        <fullName evidence="8">7-keto-8-amino-pelargonic acid synthase</fullName>
        <shortName evidence="8">7-KAP synthase</shortName>
        <shortName evidence="8">KAPA synthase</shortName>
    </alternativeName>
    <alternativeName>
        <fullName evidence="8">8-amino-7-ketopelargonate synthase</fullName>
    </alternativeName>
</protein>
<evidence type="ECO:0000256" key="2">
    <source>
        <dbReference type="ARBA" id="ARBA00004746"/>
    </source>
</evidence>
<dbReference type="CDD" id="cd06454">
    <property type="entry name" value="KBL_like"/>
    <property type="match status" value="1"/>
</dbReference>
<reference evidence="12 13" key="1">
    <citation type="submission" date="2016-10" db="EMBL/GenBank/DDBJ databases">
        <authorList>
            <person name="de Groot N.N."/>
        </authorList>
    </citation>
    <scope>NUCLEOTIDE SEQUENCE [LARGE SCALE GENOMIC DNA]</scope>
    <source>
        <strain evidence="12 13">LMG 27941</strain>
    </source>
</reference>
<feature type="binding site" evidence="8">
    <location>
        <position position="233"/>
    </location>
    <ligand>
        <name>pyridoxal 5'-phosphate</name>
        <dbReference type="ChEBI" id="CHEBI:597326"/>
    </ligand>
</feature>
<accession>A0A1H9M910</accession>
<dbReference type="EMBL" id="JAZDQQ010000006">
    <property type="protein sequence ID" value="MEE1880295.1"/>
    <property type="molecule type" value="Genomic_DNA"/>
</dbReference>
<dbReference type="Gene3D" id="3.40.640.10">
    <property type="entry name" value="Type I PLP-dependent aspartate aminotransferase-like (Major domain)"/>
    <property type="match status" value="1"/>
</dbReference>
<evidence type="ECO:0000313" key="13">
    <source>
        <dbReference type="Proteomes" id="UP000199221"/>
    </source>
</evidence>
<dbReference type="InterPro" id="IPR015422">
    <property type="entry name" value="PyrdxlP-dep_Trfase_small"/>
</dbReference>
<feature type="binding site" evidence="8">
    <location>
        <position position="176"/>
    </location>
    <ligand>
        <name>pyridoxal 5'-phosphate</name>
        <dbReference type="ChEBI" id="CHEBI:597326"/>
    </ligand>
</feature>
<evidence type="ECO:0000259" key="10">
    <source>
        <dbReference type="Pfam" id="PF00155"/>
    </source>
</evidence>
<keyword evidence="14" id="KW-1185">Reference proteome</keyword>
<dbReference type="InterPro" id="IPR004723">
    <property type="entry name" value="AONS_Archaea/Proteobacteria"/>
</dbReference>
<evidence type="ECO:0000256" key="6">
    <source>
        <dbReference type="ARBA" id="ARBA00022898"/>
    </source>
</evidence>
<evidence type="ECO:0000313" key="12">
    <source>
        <dbReference type="EMBL" id="SER20154.1"/>
    </source>
</evidence>
<feature type="binding site" evidence="8">
    <location>
        <position position="19"/>
    </location>
    <ligand>
        <name>substrate</name>
    </ligand>
</feature>
<comment type="subunit">
    <text evidence="3 8">Homodimer.</text>
</comment>
<dbReference type="GeneID" id="93675416"/>
<dbReference type="SUPFAM" id="SSF53383">
    <property type="entry name" value="PLP-dependent transferases"/>
    <property type="match status" value="1"/>
</dbReference>
<dbReference type="InterPro" id="IPR015421">
    <property type="entry name" value="PyrdxlP-dep_Trfase_major"/>
</dbReference>
<evidence type="ECO:0000313" key="14">
    <source>
        <dbReference type="Proteomes" id="UP001329505"/>
    </source>
</evidence>
<comment type="cofactor">
    <cofactor evidence="1 8 9">
        <name>pyridoxal 5'-phosphate</name>
        <dbReference type="ChEBI" id="CHEBI:597326"/>
    </cofactor>
</comment>
<dbReference type="Proteomes" id="UP000199221">
    <property type="component" value="Unassembled WGS sequence"/>
</dbReference>
<reference evidence="11 14" key="2">
    <citation type="submission" date="2024-01" db="EMBL/GenBank/DDBJ databases">
        <title>Unpublished Manusciprt.</title>
        <authorList>
            <person name="Duman M."/>
            <person name="Valdes E.G."/>
            <person name="Ajmi N."/>
            <person name="Altun S."/>
            <person name="Saticioglu I.B."/>
        </authorList>
    </citation>
    <scope>NUCLEOTIDE SEQUENCE [LARGE SCALE GENOMIC DNA]</scope>
    <source>
        <strain evidence="11 14">139P</strain>
    </source>
</reference>
<dbReference type="InterPro" id="IPR004839">
    <property type="entry name" value="Aminotransferase_I/II_large"/>
</dbReference>
<dbReference type="UniPathway" id="UPA00078"/>
<evidence type="ECO:0000313" key="11">
    <source>
        <dbReference type="EMBL" id="MEE1880295.1"/>
    </source>
</evidence>
<dbReference type="Proteomes" id="UP001329505">
    <property type="component" value="Unassembled WGS sequence"/>
</dbReference>
<name>A0A1H9M910_9PSED</name>
<dbReference type="Gene3D" id="3.90.1150.10">
    <property type="entry name" value="Aspartate Aminotransferase, domain 1"/>
    <property type="match status" value="1"/>
</dbReference>
<evidence type="ECO:0000256" key="4">
    <source>
        <dbReference type="ARBA" id="ARBA00022679"/>
    </source>
</evidence>
<dbReference type="GO" id="GO:0008710">
    <property type="term" value="F:8-amino-7-oxononanoate synthase activity"/>
    <property type="evidence" value="ECO:0007669"/>
    <property type="project" value="UniProtKB-UniRule"/>
</dbReference>
<dbReference type="HAMAP" id="MF_01693">
    <property type="entry name" value="BioF_aminotrans_2"/>
    <property type="match status" value="1"/>
</dbReference>
<dbReference type="InterPro" id="IPR022834">
    <property type="entry name" value="AONS_Proteobacteria"/>
</dbReference>
<evidence type="ECO:0000256" key="8">
    <source>
        <dbReference type="HAMAP-Rule" id="MF_01693"/>
    </source>
</evidence>
<dbReference type="EC" id="2.3.1.47" evidence="8"/>
<evidence type="ECO:0000256" key="1">
    <source>
        <dbReference type="ARBA" id="ARBA00001933"/>
    </source>
</evidence>
<feature type="domain" description="Aminotransferase class I/classII large" evidence="10">
    <location>
        <begin position="39"/>
        <end position="378"/>
    </location>
</feature>
<comment type="pathway">
    <text evidence="2 8">Cofactor biosynthesis; biotin biosynthesis.</text>
</comment>
<keyword evidence="6 8" id="KW-0663">Pyridoxal phosphate</keyword>